<feature type="domain" description="Baseplate protein J-like barrel" evidence="3">
    <location>
        <begin position="91"/>
        <end position="167"/>
    </location>
</feature>
<feature type="domain" description="Baseplate J-like central" evidence="4">
    <location>
        <begin position="193"/>
        <end position="267"/>
    </location>
</feature>
<dbReference type="AlphaFoldDB" id="A0A368X3Z5"/>
<evidence type="ECO:0000259" key="3">
    <source>
        <dbReference type="Pfam" id="PF04865"/>
    </source>
</evidence>
<protein>
    <submittedName>
        <fullName evidence="6">Putative phage protein gp47/JayE</fullName>
    </submittedName>
</protein>
<reference evidence="6 7" key="1">
    <citation type="submission" date="2018-07" db="EMBL/GenBank/DDBJ databases">
        <title>Freshwater and sediment microbial communities from various areas in North America, analyzing microbe dynamics in response to fracking.</title>
        <authorList>
            <person name="Lamendella R."/>
        </authorList>
    </citation>
    <scope>NUCLEOTIDE SEQUENCE [LARGE SCALE GENOMIC DNA]</scope>
    <source>
        <strain evidence="6 7">105B</strain>
    </source>
</reference>
<dbReference type="Proteomes" id="UP000253647">
    <property type="component" value="Unassembled WGS sequence"/>
</dbReference>
<feature type="domain" description="Baseplate J-like C-terminal" evidence="5">
    <location>
        <begin position="275"/>
        <end position="351"/>
    </location>
</feature>
<dbReference type="InterPro" id="IPR058531">
    <property type="entry name" value="Baseplate_J_M"/>
</dbReference>
<dbReference type="InterPro" id="IPR052399">
    <property type="entry name" value="Phage_Baseplate_Assmbl_Protein"/>
</dbReference>
<dbReference type="Pfam" id="PF26079">
    <property type="entry name" value="Baseplate_J_C"/>
    <property type="match status" value="1"/>
</dbReference>
<evidence type="ECO:0000259" key="5">
    <source>
        <dbReference type="Pfam" id="PF26079"/>
    </source>
</evidence>
<evidence type="ECO:0000313" key="7">
    <source>
        <dbReference type="Proteomes" id="UP000253647"/>
    </source>
</evidence>
<dbReference type="InterPro" id="IPR058530">
    <property type="entry name" value="Baseplate_J-like_C"/>
</dbReference>
<dbReference type="PANTHER" id="PTHR37829">
    <property type="entry name" value="PHAGE-LIKE ELEMENT PBSX PROTEIN XKDT"/>
    <property type="match status" value="1"/>
</dbReference>
<evidence type="ECO:0000256" key="1">
    <source>
        <dbReference type="ARBA" id="ARBA00038087"/>
    </source>
</evidence>
<evidence type="ECO:0000259" key="4">
    <source>
        <dbReference type="Pfam" id="PF26078"/>
    </source>
</evidence>
<proteinExistence type="inferred from homology"/>
<sequence>MPFERPSLSELQERIRADIRARLPGAQPELRRSLLGVLADIEAGGIHGLYGYLDFLATQLFPDTAESEYLQRWARIWRVPAVDPTAATGDVTFAGNDDVVIPKDTRLQAKSGAEYLTDEAVTIVGGTATVSVTAAETGEDGNQDAGTELELVSSPSGVEGTATVDAEGLTGGTDPETEERLRERLLARIQRPPHGGSKDDYIQWALEGHPDVTRAWVYPNELENGSVTTRIMTDEATADGTPTTEVVDAVLAYIESVRPVASVPYVIAPVAVPLDLEITIVPDTQTVRDRIELAVRDYLRREPEPGTTIYLSQLNGIIYVAAGESRHTLVSPAADITHQTNEIATPGVFTWTA</sequence>
<dbReference type="InterPro" id="IPR006949">
    <property type="entry name" value="Barrel_Baseplate_J-like"/>
</dbReference>
<dbReference type="Pfam" id="PF04865">
    <property type="entry name" value="Baseplate_J"/>
    <property type="match status" value="1"/>
</dbReference>
<dbReference type="EMBL" id="QPJI01000023">
    <property type="protein sequence ID" value="RCW62643.1"/>
    <property type="molecule type" value="Genomic_DNA"/>
</dbReference>
<dbReference type="RefSeq" id="WP_114435523.1">
    <property type="nucleotide sequence ID" value="NZ_QPJI01000023.1"/>
</dbReference>
<dbReference type="Pfam" id="PF26078">
    <property type="entry name" value="Baseplate_J_M"/>
    <property type="match status" value="1"/>
</dbReference>
<evidence type="ECO:0000256" key="2">
    <source>
        <dbReference type="SAM" id="MobiDB-lite"/>
    </source>
</evidence>
<gene>
    <name evidence="6" type="ORF">DET61_12345</name>
</gene>
<dbReference type="PANTHER" id="PTHR37829:SF3">
    <property type="entry name" value="PROTEIN JAYE-RELATED"/>
    <property type="match status" value="1"/>
</dbReference>
<accession>A0A368X3Z5</accession>
<name>A0A368X3Z5_MARNT</name>
<organism evidence="6 7">
    <name type="scientific">Marinobacter nauticus</name>
    <name type="common">Marinobacter hydrocarbonoclasticus</name>
    <name type="synonym">Marinobacter aquaeolei</name>
    <dbReference type="NCBI Taxonomy" id="2743"/>
    <lineage>
        <taxon>Bacteria</taxon>
        <taxon>Pseudomonadati</taxon>
        <taxon>Pseudomonadota</taxon>
        <taxon>Gammaproteobacteria</taxon>
        <taxon>Pseudomonadales</taxon>
        <taxon>Marinobacteraceae</taxon>
        <taxon>Marinobacter</taxon>
    </lineage>
</organism>
<evidence type="ECO:0000313" key="6">
    <source>
        <dbReference type="EMBL" id="RCW62643.1"/>
    </source>
</evidence>
<feature type="region of interest" description="Disordered" evidence="2">
    <location>
        <begin position="153"/>
        <end position="178"/>
    </location>
</feature>
<comment type="caution">
    <text evidence="6">The sequence shown here is derived from an EMBL/GenBank/DDBJ whole genome shotgun (WGS) entry which is preliminary data.</text>
</comment>
<comment type="similarity">
    <text evidence="1">Belongs to the Mu gp47/PBSX XkdT family.</text>
</comment>